<feature type="compositionally biased region" description="Polar residues" evidence="1">
    <location>
        <begin position="320"/>
        <end position="329"/>
    </location>
</feature>
<name>A0A9P8QLR8_9HYPO</name>
<feature type="compositionally biased region" description="Basic and acidic residues" evidence="1">
    <location>
        <begin position="260"/>
        <end position="280"/>
    </location>
</feature>
<feature type="compositionally biased region" description="Polar residues" evidence="1">
    <location>
        <begin position="214"/>
        <end position="233"/>
    </location>
</feature>
<feature type="region of interest" description="Disordered" evidence="1">
    <location>
        <begin position="1"/>
        <end position="55"/>
    </location>
</feature>
<organism evidence="2 3">
    <name type="scientific">Trichoderma cornu-damae</name>
    <dbReference type="NCBI Taxonomy" id="654480"/>
    <lineage>
        <taxon>Eukaryota</taxon>
        <taxon>Fungi</taxon>
        <taxon>Dikarya</taxon>
        <taxon>Ascomycota</taxon>
        <taxon>Pezizomycotina</taxon>
        <taxon>Sordariomycetes</taxon>
        <taxon>Hypocreomycetidae</taxon>
        <taxon>Hypocreales</taxon>
        <taxon>Hypocreaceae</taxon>
        <taxon>Trichoderma</taxon>
    </lineage>
</organism>
<feature type="region of interest" description="Disordered" evidence="1">
    <location>
        <begin position="156"/>
        <end position="329"/>
    </location>
</feature>
<dbReference type="Proteomes" id="UP000827724">
    <property type="component" value="Unassembled WGS sequence"/>
</dbReference>
<feature type="compositionally biased region" description="Gly residues" evidence="1">
    <location>
        <begin position="174"/>
        <end position="186"/>
    </location>
</feature>
<comment type="caution">
    <text evidence="2">The sequence shown here is derived from an EMBL/GenBank/DDBJ whole genome shotgun (WGS) entry which is preliminary data.</text>
</comment>
<dbReference type="AlphaFoldDB" id="A0A9P8QLR8"/>
<evidence type="ECO:0000313" key="2">
    <source>
        <dbReference type="EMBL" id="KAH6607501.1"/>
    </source>
</evidence>
<evidence type="ECO:0000313" key="3">
    <source>
        <dbReference type="Proteomes" id="UP000827724"/>
    </source>
</evidence>
<protein>
    <submittedName>
        <fullName evidence="2">Uncharacterized protein</fullName>
    </submittedName>
</protein>
<dbReference type="EMBL" id="JAIWOZ010000003">
    <property type="protein sequence ID" value="KAH6607501.1"/>
    <property type="molecule type" value="Genomic_DNA"/>
</dbReference>
<reference evidence="2" key="1">
    <citation type="submission" date="2021-08" db="EMBL/GenBank/DDBJ databases">
        <title>Chromosome-Level Trichoderma cornu-damae using Hi-C Data.</title>
        <authorList>
            <person name="Kim C.S."/>
        </authorList>
    </citation>
    <scope>NUCLEOTIDE SEQUENCE</scope>
    <source>
        <strain evidence="2">KA19-0412C</strain>
    </source>
</reference>
<keyword evidence="3" id="KW-1185">Reference proteome</keyword>
<feature type="compositionally biased region" description="Low complexity" evidence="1">
    <location>
        <begin position="12"/>
        <end position="27"/>
    </location>
</feature>
<dbReference type="OrthoDB" id="5374569at2759"/>
<accession>A0A9P8QLR8</accession>
<sequence>MARKLPWKRASESFSSSGTRSTAASTSGLPSSGPTARDEHRDIRQTPVAVARRHTRHVLDSVLKSRFLVDPIRSPSTSPPPERPREEFMIPGPLDDDKYRMVEDEFLHIAQRFTAHLHRAEYDRLKALAKAQNAATIREIERPIAAGAVLTATARQRSESAQRALKQRKALEGSGDGGGADGGGKAKGGETASPWLGTSLRGLMEAPRRDNRTIMPSATPATATPSRNLSHLQTRLYPPNTGLQAASSSTTTTSGGAVPRLDRKVDDPRSSAHDKAHDKDDDSDDDPFGLYERRMNRKKSREQFKRPGVKDEVKGESNKVDLSSIPSFL</sequence>
<gene>
    <name evidence="2" type="ORF">Trco_003814</name>
</gene>
<feature type="compositionally biased region" description="Basic and acidic residues" evidence="1">
    <location>
        <begin position="301"/>
        <end position="319"/>
    </location>
</feature>
<proteinExistence type="predicted"/>
<evidence type="ECO:0000256" key="1">
    <source>
        <dbReference type="SAM" id="MobiDB-lite"/>
    </source>
</evidence>